<evidence type="ECO:0000256" key="11">
    <source>
        <dbReference type="SAM" id="MobiDB-lite"/>
    </source>
</evidence>
<dbReference type="PROSITE" id="PS50105">
    <property type="entry name" value="SAM_DOMAIN"/>
    <property type="match status" value="1"/>
</dbReference>
<dbReference type="SMART" id="SM00220">
    <property type="entry name" value="S_TKc"/>
    <property type="match status" value="1"/>
</dbReference>
<dbReference type="Gene3D" id="1.10.510.10">
    <property type="entry name" value="Transferase(Phosphotransferase) domain 1"/>
    <property type="match status" value="1"/>
</dbReference>
<name>A0A2P6NBV5_9EUKA</name>
<proteinExistence type="inferred from homology"/>
<dbReference type="Pfam" id="PF12796">
    <property type="entry name" value="Ank_2"/>
    <property type="match status" value="2"/>
</dbReference>
<dbReference type="Pfam" id="PF07714">
    <property type="entry name" value="PK_Tyr_Ser-Thr"/>
    <property type="match status" value="1"/>
</dbReference>
<dbReference type="SUPFAM" id="SSF56112">
    <property type="entry name" value="Protein kinase-like (PK-like)"/>
    <property type="match status" value="1"/>
</dbReference>
<dbReference type="CDD" id="cd00030">
    <property type="entry name" value="C2"/>
    <property type="match status" value="1"/>
</dbReference>
<protein>
    <submittedName>
        <fullName evidence="15">Ankyrin repeat-containing protein</fullName>
    </submittedName>
</protein>
<dbReference type="SUPFAM" id="SSF48403">
    <property type="entry name" value="Ankyrin repeat"/>
    <property type="match status" value="1"/>
</dbReference>
<feature type="domain" description="C2" evidence="12">
    <location>
        <begin position="60"/>
        <end position="180"/>
    </location>
</feature>
<sequence length="1061" mass="119199">MQNVLIPRRGSKSLYAVLCDALDTPIKDPTPSASLSNEIDFAPDSTKFSNQLAGEKVRRIIAETFKGLSHVRHRLMVRAKLSVEVTEARGLEHPNKKLCNPYCVIIWGSRKKKTKTLRKTNTPKWEESCFFQIQGDPSEVDNDLIVQICSHGLLSDMKLGTLTFAVEDLRNKSFVKPRWYSLTQCDGGEILLSATLQETSDSDDIFTPKASTSFTIYHSESASSIDSLTSSTSDNVDSPVSKHSPRFLSSETSTSRRGTAISLTPTESRARLTTRSSTRNFDYGEIINAENIIDYELLALHTFPCSLRGSGSGIVCLSQKSITFISRKKGMEKKNVENIVITMDEVTQISKTNVVLLVPNAIEVHTENRGVFSFLGFHQRDVIYRIMTVLMTNSKKKNTSLKGETPLFESVLRNDAAETKRLLQTTNDHDINLPDHLGFTVLHVCVSREMIDGAVLDLLLSFPGIDVNLKNKDGNTALHYFCRSYISPDDCQDLFSTFVRRGANVNAANSNGETPLHKAMFNNSIRLLLVELLLDCGAAINFVNQSGETALHYAARFGRKDLVHALVMRGADMSLRGTGQDKETAYELAVRWGYEDMASHIQRLSMLRDWLKNMELEKFFPLFVSEEMFLEECEYIDDSVLDRLNITSTGNRIKILRAAAQLGANKNGKSTAAGTEEDEKSATSSMHSSPGEEKNRDRLLTSSEERVTLKKQGEQNMVDVMVELQGSMSQWLEHSDIEFTKKLGSGTSGKVYQGLYEGKEVAIKVLKDIEQEETLDEFKKEFIMMRSIDSPHVVSFYGACLQPKLCIVMELCSRGSLYQVMMNRSMKMHWVMYFKLILDILNGMHFLHSHSPQIVHRDIKSPNFLVNSEWRVKVCDFGLSRFNTEGNKTTLSKICGTVAYLAPEVYTGDIFTYKADIFSLGIVLWEITHRLIEGKYLSPYSEYKFQFDWQILLAAQNNQKPTVPAKTPAIVTDIVSSCLETDPGVRPNTEMLLERIQAAYSQYKQNREAWDELLPTGEIEEGTKSSRNALSTSTMAMETLKMDDVRSSLGTKSSESSNDGR</sequence>
<dbReference type="PROSITE" id="PS50297">
    <property type="entry name" value="ANK_REP_REGION"/>
    <property type="match status" value="2"/>
</dbReference>
<feature type="region of interest" description="Disordered" evidence="11">
    <location>
        <begin position="225"/>
        <end position="261"/>
    </location>
</feature>
<dbReference type="InterPro" id="IPR001660">
    <property type="entry name" value="SAM"/>
</dbReference>
<dbReference type="GO" id="GO:0005524">
    <property type="term" value="F:ATP binding"/>
    <property type="evidence" value="ECO:0007669"/>
    <property type="project" value="UniProtKB-UniRule"/>
</dbReference>
<feature type="compositionally biased region" description="Basic and acidic residues" evidence="11">
    <location>
        <begin position="690"/>
        <end position="701"/>
    </location>
</feature>
<evidence type="ECO:0000256" key="1">
    <source>
        <dbReference type="ARBA" id="ARBA00005843"/>
    </source>
</evidence>
<dbReference type="InterPro" id="IPR017441">
    <property type="entry name" value="Protein_kinase_ATP_BS"/>
</dbReference>
<evidence type="ECO:0000256" key="6">
    <source>
        <dbReference type="ARBA" id="ARBA00022840"/>
    </source>
</evidence>
<feature type="region of interest" description="Disordered" evidence="11">
    <location>
        <begin position="666"/>
        <end position="701"/>
    </location>
</feature>
<feature type="repeat" description="ANK" evidence="9">
    <location>
        <begin position="546"/>
        <end position="578"/>
    </location>
</feature>
<dbReference type="EMBL" id="MDYQ01000125">
    <property type="protein sequence ID" value="PRP81431.1"/>
    <property type="molecule type" value="Genomic_DNA"/>
</dbReference>
<dbReference type="SUPFAM" id="SSF49562">
    <property type="entry name" value="C2 domain (Calcium/lipid-binding domain, CaLB)"/>
    <property type="match status" value="1"/>
</dbReference>
<dbReference type="InterPro" id="IPR008271">
    <property type="entry name" value="Ser/Thr_kinase_AS"/>
</dbReference>
<evidence type="ECO:0000256" key="2">
    <source>
        <dbReference type="ARBA" id="ARBA00022527"/>
    </source>
</evidence>
<dbReference type="InterPro" id="IPR011993">
    <property type="entry name" value="PH-like_dom_sf"/>
</dbReference>
<dbReference type="InParanoid" id="A0A2P6NBV5"/>
<dbReference type="InterPro" id="IPR013761">
    <property type="entry name" value="SAM/pointed_sf"/>
</dbReference>
<evidence type="ECO:0000256" key="10">
    <source>
        <dbReference type="PROSITE-ProRule" id="PRU10141"/>
    </source>
</evidence>
<evidence type="ECO:0000256" key="9">
    <source>
        <dbReference type="PROSITE-ProRule" id="PRU00023"/>
    </source>
</evidence>
<dbReference type="InterPro" id="IPR036770">
    <property type="entry name" value="Ankyrin_rpt-contain_sf"/>
</dbReference>
<keyword evidence="6 10" id="KW-0067">ATP-binding</keyword>
<gene>
    <name evidence="15" type="ORF">PROFUN_10961</name>
</gene>
<dbReference type="InterPro" id="IPR035892">
    <property type="entry name" value="C2_domain_sf"/>
</dbReference>
<dbReference type="CDD" id="cd13999">
    <property type="entry name" value="STKc_MAP3K-like"/>
    <property type="match status" value="1"/>
</dbReference>
<dbReference type="InterPro" id="IPR000719">
    <property type="entry name" value="Prot_kinase_dom"/>
</dbReference>
<feature type="region of interest" description="Disordered" evidence="11">
    <location>
        <begin position="1040"/>
        <end position="1061"/>
    </location>
</feature>
<dbReference type="PROSITE" id="PS50011">
    <property type="entry name" value="PROTEIN_KINASE_DOM"/>
    <property type="match status" value="1"/>
</dbReference>
<dbReference type="Pfam" id="PF00536">
    <property type="entry name" value="SAM_1"/>
    <property type="match status" value="1"/>
</dbReference>
<evidence type="ECO:0000313" key="16">
    <source>
        <dbReference type="Proteomes" id="UP000241769"/>
    </source>
</evidence>
<comment type="similarity">
    <text evidence="1">Belongs to the protein kinase superfamily. TKL Ser/Thr protein kinase family.</text>
</comment>
<dbReference type="InterPro" id="IPR000008">
    <property type="entry name" value="C2_dom"/>
</dbReference>
<evidence type="ECO:0000259" key="12">
    <source>
        <dbReference type="PROSITE" id="PS50004"/>
    </source>
</evidence>
<dbReference type="PROSITE" id="PS00108">
    <property type="entry name" value="PROTEIN_KINASE_ST"/>
    <property type="match status" value="1"/>
</dbReference>
<dbReference type="PANTHER" id="PTHR44329">
    <property type="entry name" value="SERINE/THREONINE-PROTEIN KINASE TNNI3K-RELATED"/>
    <property type="match status" value="1"/>
</dbReference>
<comment type="catalytic activity">
    <reaction evidence="7">
        <text>L-threonyl-[protein] + ATP = O-phospho-L-threonyl-[protein] + ADP + H(+)</text>
        <dbReference type="Rhea" id="RHEA:46608"/>
        <dbReference type="Rhea" id="RHEA-COMP:11060"/>
        <dbReference type="Rhea" id="RHEA-COMP:11605"/>
        <dbReference type="ChEBI" id="CHEBI:15378"/>
        <dbReference type="ChEBI" id="CHEBI:30013"/>
        <dbReference type="ChEBI" id="CHEBI:30616"/>
        <dbReference type="ChEBI" id="CHEBI:61977"/>
        <dbReference type="ChEBI" id="CHEBI:456216"/>
        <dbReference type="EC" id="2.7.11.1"/>
    </reaction>
</comment>
<feature type="compositionally biased region" description="Polar residues" evidence="11">
    <location>
        <begin position="247"/>
        <end position="261"/>
    </location>
</feature>
<keyword evidence="3" id="KW-0808">Transferase</keyword>
<dbReference type="InterPro" id="IPR002110">
    <property type="entry name" value="Ankyrin_rpt"/>
</dbReference>
<feature type="repeat" description="ANK" evidence="9">
    <location>
        <begin position="511"/>
        <end position="545"/>
    </location>
</feature>
<comment type="caution">
    <text evidence="15">The sequence shown here is derived from an EMBL/GenBank/DDBJ whole genome shotgun (WGS) entry which is preliminary data.</text>
</comment>
<dbReference type="GO" id="GO:0004674">
    <property type="term" value="F:protein serine/threonine kinase activity"/>
    <property type="evidence" value="ECO:0007669"/>
    <property type="project" value="UniProtKB-KW"/>
</dbReference>
<dbReference type="OrthoDB" id="10261027at2759"/>
<dbReference type="AlphaFoldDB" id="A0A2P6NBV5"/>
<evidence type="ECO:0000256" key="3">
    <source>
        <dbReference type="ARBA" id="ARBA00022679"/>
    </source>
</evidence>
<dbReference type="Pfam" id="PF00168">
    <property type="entry name" value="C2"/>
    <property type="match status" value="1"/>
</dbReference>
<evidence type="ECO:0000256" key="8">
    <source>
        <dbReference type="ARBA" id="ARBA00048679"/>
    </source>
</evidence>
<evidence type="ECO:0000256" key="4">
    <source>
        <dbReference type="ARBA" id="ARBA00022741"/>
    </source>
</evidence>
<dbReference type="FunCoup" id="A0A2P6NBV5">
    <property type="interactions" value="4"/>
</dbReference>
<keyword evidence="2" id="KW-0723">Serine/threonine-protein kinase</keyword>
<comment type="catalytic activity">
    <reaction evidence="8">
        <text>L-seryl-[protein] + ATP = O-phospho-L-seryl-[protein] + ADP + H(+)</text>
        <dbReference type="Rhea" id="RHEA:17989"/>
        <dbReference type="Rhea" id="RHEA-COMP:9863"/>
        <dbReference type="Rhea" id="RHEA-COMP:11604"/>
        <dbReference type="ChEBI" id="CHEBI:15378"/>
        <dbReference type="ChEBI" id="CHEBI:29999"/>
        <dbReference type="ChEBI" id="CHEBI:30616"/>
        <dbReference type="ChEBI" id="CHEBI:83421"/>
        <dbReference type="ChEBI" id="CHEBI:456216"/>
        <dbReference type="EC" id="2.7.11.1"/>
    </reaction>
</comment>
<dbReference type="FunFam" id="3.30.200.20:FF:000034">
    <property type="entry name" value="Kinase suppressor of Ras 1"/>
    <property type="match status" value="1"/>
</dbReference>
<evidence type="ECO:0000256" key="7">
    <source>
        <dbReference type="ARBA" id="ARBA00047899"/>
    </source>
</evidence>
<keyword evidence="16" id="KW-1185">Reference proteome</keyword>
<dbReference type="Gene3D" id="1.25.40.20">
    <property type="entry name" value="Ankyrin repeat-containing domain"/>
    <property type="match status" value="2"/>
</dbReference>
<evidence type="ECO:0000259" key="13">
    <source>
        <dbReference type="PROSITE" id="PS50011"/>
    </source>
</evidence>
<dbReference type="SMART" id="SM00248">
    <property type="entry name" value="ANK"/>
    <property type="match status" value="6"/>
</dbReference>
<dbReference type="Gene3D" id="3.30.200.20">
    <property type="entry name" value="Phosphorylase Kinase, domain 1"/>
    <property type="match status" value="1"/>
</dbReference>
<dbReference type="Pfam" id="PF02893">
    <property type="entry name" value="GRAM"/>
    <property type="match status" value="1"/>
</dbReference>
<evidence type="ECO:0000259" key="14">
    <source>
        <dbReference type="PROSITE" id="PS50105"/>
    </source>
</evidence>
<keyword evidence="4 10" id="KW-0547">Nucleotide-binding</keyword>
<dbReference type="Gene3D" id="2.60.40.150">
    <property type="entry name" value="C2 domain"/>
    <property type="match status" value="1"/>
</dbReference>
<keyword evidence="5" id="KW-0418">Kinase</keyword>
<feature type="compositionally biased region" description="Polar residues" evidence="11">
    <location>
        <begin position="1048"/>
        <end position="1061"/>
    </location>
</feature>
<dbReference type="InterPro" id="IPR011009">
    <property type="entry name" value="Kinase-like_dom_sf"/>
</dbReference>
<dbReference type="PANTHER" id="PTHR44329:SF288">
    <property type="entry name" value="MITOGEN-ACTIVATED PROTEIN KINASE KINASE KINASE 20"/>
    <property type="match status" value="1"/>
</dbReference>
<dbReference type="Proteomes" id="UP000241769">
    <property type="component" value="Unassembled WGS sequence"/>
</dbReference>
<accession>A0A2P6NBV5</accession>
<dbReference type="Gene3D" id="1.10.150.50">
    <property type="entry name" value="Transcription Factor, Ets-1"/>
    <property type="match status" value="1"/>
</dbReference>
<dbReference type="PROSITE" id="PS50004">
    <property type="entry name" value="C2"/>
    <property type="match status" value="1"/>
</dbReference>
<feature type="binding site" evidence="10">
    <location>
        <position position="764"/>
    </location>
    <ligand>
        <name>ATP</name>
        <dbReference type="ChEBI" id="CHEBI:30616"/>
    </ligand>
</feature>
<dbReference type="SMART" id="SM00239">
    <property type="entry name" value="C2"/>
    <property type="match status" value="1"/>
</dbReference>
<dbReference type="PROSITE" id="PS00107">
    <property type="entry name" value="PROTEIN_KINASE_ATP"/>
    <property type="match status" value="1"/>
</dbReference>
<dbReference type="PROSITE" id="PS50088">
    <property type="entry name" value="ANK_REPEAT"/>
    <property type="match status" value="2"/>
</dbReference>
<feature type="domain" description="SAM" evidence="14">
    <location>
        <begin position="609"/>
        <end position="665"/>
    </location>
</feature>
<feature type="domain" description="Protein kinase" evidence="13">
    <location>
        <begin position="737"/>
        <end position="1000"/>
    </location>
</feature>
<dbReference type="InterPro" id="IPR004182">
    <property type="entry name" value="GRAM"/>
</dbReference>
<dbReference type="STRING" id="1890364.A0A2P6NBV5"/>
<keyword evidence="9" id="KW-0040">ANK repeat</keyword>
<dbReference type="CDD" id="cd09487">
    <property type="entry name" value="SAM_superfamily"/>
    <property type="match status" value="1"/>
</dbReference>
<dbReference type="InterPro" id="IPR051681">
    <property type="entry name" value="Ser/Thr_Kinases-Pseudokinases"/>
</dbReference>
<evidence type="ECO:0000256" key="5">
    <source>
        <dbReference type="ARBA" id="ARBA00022777"/>
    </source>
</evidence>
<dbReference type="SUPFAM" id="SSF47769">
    <property type="entry name" value="SAM/Pointed domain"/>
    <property type="match status" value="1"/>
</dbReference>
<evidence type="ECO:0000313" key="15">
    <source>
        <dbReference type="EMBL" id="PRP81431.1"/>
    </source>
</evidence>
<dbReference type="Gene3D" id="2.30.29.30">
    <property type="entry name" value="Pleckstrin-homology domain (PH domain)/Phosphotyrosine-binding domain (PTB)"/>
    <property type="match status" value="1"/>
</dbReference>
<reference evidence="15 16" key="1">
    <citation type="journal article" date="2018" name="Genome Biol. Evol.">
        <title>Multiple Roots of Fruiting Body Formation in Amoebozoa.</title>
        <authorList>
            <person name="Hillmann F."/>
            <person name="Forbes G."/>
            <person name="Novohradska S."/>
            <person name="Ferling I."/>
            <person name="Riege K."/>
            <person name="Groth M."/>
            <person name="Westermann M."/>
            <person name="Marz M."/>
            <person name="Spaller T."/>
            <person name="Winckler T."/>
            <person name="Schaap P."/>
            <person name="Glockner G."/>
        </authorList>
    </citation>
    <scope>NUCLEOTIDE SEQUENCE [LARGE SCALE GENOMIC DNA]</scope>
    <source>
        <strain evidence="15 16">Jena</strain>
    </source>
</reference>
<dbReference type="SMART" id="SM00454">
    <property type="entry name" value="SAM"/>
    <property type="match status" value="1"/>
</dbReference>
<dbReference type="InterPro" id="IPR001245">
    <property type="entry name" value="Ser-Thr/Tyr_kinase_cat_dom"/>
</dbReference>
<organism evidence="15 16">
    <name type="scientific">Planoprotostelium fungivorum</name>
    <dbReference type="NCBI Taxonomy" id="1890364"/>
    <lineage>
        <taxon>Eukaryota</taxon>
        <taxon>Amoebozoa</taxon>
        <taxon>Evosea</taxon>
        <taxon>Variosea</taxon>
        <taxon>Cavosteliida</taxon>
        <taxon>Cavosteliaceae</taxon>
        <taxon>Planoprotostelium</taxon>
    </lineage>
</organism>